<dbReference type="AlphaFoldDB" id="A0A7D4BRA9"/>
<keyword evidence="2" id="KW-1185">Reference proteome</keyword>
<dbReference type="Proteomes" id="UP000500961">
    <property type="component" value="Chromosome"/>
</dbReference>
<proteinExistence type="predicted"/>
<dbReference type="KEGG" id="ttz:FHG85_04195"/>
<organism evidence="1 2">
    <name type="scientific">Tenuifilum thalassicum</name>
    <dbReference type="NCBI Taxonomy" id="2590900"/>
    <lineage>
        <taxon>Bacteria</taxon>
        <taxon>Pseudomonadati</taxon>
        <taxon>Bacteroidota</taxon>
        <taxon>Bacteroidia</taxon>
        <taxon>Bacteroidales</taxon>
        <taxon>Tenuifilaceae</taxon>
        <taxon>Tenuifilum</taxon>
    </lineage>
</organism>
<gene>
    <name evidence="1" type="ORF">FHG85_04195</name>
</gene>
<reference evidence="1 2" key="1">
    <citation type="submission" date="2019-07" db="EMBL/GenBank/DDBJ databases">
        <title>Thalassofilum flectens gen. nov., sp. nov., a novel moderate thermophilic anaerobe from a shallow sea hot spring in Kunashir Island (Russia), representing a new family in the order Bacteroidales, and proposal of Thalassofilacea fam. nov.</title>
        <authorList>
            <person name="Kochetkova T.V."/>
            <person name="Podosokorskaya O.A."/>
            <person name="Novikov A."/>
            <person name="Elcheninov A.G."/>
            <person name="Toshchakov S.V."/>
            <person name="Kublanov I.V."/>
        </authorList>
    </citation>
    <scope>NUCLEOTIDE SEQUENCE [LARGE SCALE GENOMIC DNA]</scope>
    <source>
        <strain evidence="1 2">38-H</strain>
    </source>
</reference>
<evidence type="ECO:0000313" key="2">
    <source>
        <dbReference type="Proteomes" id="UP000500961"/>
    </source>
</evidence>
<name>A0A7D4BRA9_9BACT</name>
<dbReference type="EMBL" id="CP041345">
    <property type="protein sequence ID" value="QKG79501.1"/>
    <property type="molecule type" value="Genomic_DNA"/>
</dbReference>
<accession>A0A7D4BRA9</accession>
<dbReference type="RefSeq" id="WP_173073296.1">
    <property type="nucleotide sequence ID" value="NZ_CP041345.1"/>
</dbReference>
<protein>
    <submittedName>
        <fullName evidence="1">Uncharacterized protein</fullName>
    </submittedName>
</protein>
<sequence>MQKILLLTIFVISISKNQTFSQNKSKWSVGLGYNLELTDSYSGINNSTGKRTFAQFITPSLYFKKDWYGANFDVDYFNIKYNVNHFYLPFEFIIPDYLKGVILKLGTNIYPIDGKIFSLELNGGLYHAILSNKICNSVTFLTTGELLEKHYIVKKISTTNFYYGATMIFRF</sequence>
<evidence type="ECO:0000313" key="1">
    <source>
        <dbReference type="EMBL" id="QKG79501.1"/>
    </source>
</evidence>